<protein>
    <submittedName>
        <fullName evidence="17">Opioid receptor, delta 1a</fullName>
    </submittedName>
</protein>
<dbReference type="InterPro" id="IPR001418">
    <property type="entry name" value="Opioid_rcpt"/>
</dbReference>
<feature type="transmembrane region" description="Helical" evidence="14">
    <location>
        <begin position="127"/>
        <end position="147"/>
    </location>
</feature>
<comment type="subcellular location">
    <subcellularLocation>
        <location evidence="1">Cell membrane</location>
        <topology evidence="1">Multi-pass membrane protein</topology>
    </subcellularLocation>
</comment>
<dbReference type="OrthoDB" id="6076970at2759"/>
<feature type="domain" description="G-protein coupled receptors family 1 profile" evidence="15">
    <location>
        <begin position="69"/>
        <end position="322"/>
    </location>
</feature>
<dbReference type="PRINTS" id="PR00384">
    <property type="entry name" value="OPIOIDR"/>
</dbReference>
<feature type="transmembrane region" description="Helical" evidence="14">
    <location>
        <begin position="263"/>
        <end position="287"/>
    </location>
</feature>
<dbReference type="FunFam" id="1.20.1070.10:FF:000014">
    <property type="entry name" value="Kappa-type opioid receptor 1"/>
    <property type="match status" value="1"/>
</dbReference>
<evidence type="ECO:0000256" key="1">
    <source>
        <dbReference type="ARBA" id="ARBA00004651"/>
    </source>
</evidence>
<evidence type="ECO:0000256" key="3">
    <source>
        <dbReference type="ARBA" id="ARBA00022692"/>
    </source>
</evidence>
<evidence type="ECO:0000256" key="5">
    <source>
        <dbReference type="ARBA" id="ARBA00023040"/>
    </source>
</evidence>
<dbReference type="GeneID" id="105903674"/>
<evidence type="ECO:0000256" key="6">
    <source>
        <dbReference type="ARBA" id="ARBA00023136"/>
    </source>
</evidence>
<keyword evidence="16" id="KW-1185">Reference proteome</keyword>
<keyword evidence="12" id="KW-0449">Lipoprotein</keyword>
<gene>
    <name evidence="17" type="primary">oprd1a</name>
</gene>
<keyword evidence="10" id="KW-0325">Glycoprotein</keyword>
<keyword evidence="6 14" id="KW-0472">Membrane</keyword>
<dbReference type="CTD" id="30509"/>
<dbReference type="Pfam" id="PF00001">
    <property type="entry name" value="7tm_1"/>
    <property type="match status" value="1"/>
</dbReference>
<keyword evidence="3 13" id="KW-0812">Transmembrane</keyword>
<dbReference type="GO" id="GO:0042923">
    <property type="term" value="F:neuropeptide binding"/>
    <property type="evidence" value="ECO:0007669"/>
    <property type="project" value="TreeGrafter"/>
</dbReference>
<evidence type="ECO:0000256" key="11">
    <source>
        <dbReference type="ARBA" id="ARBA00023224"/>
    </source>
</evidence>
<keyword evidence="4 14" id="KW-1133">Transmembrane helix</keyword>
<accession>A0A6P3W1G2</accession>
<dbReference type="InterPro" id="IPR017452">
    <property type="entry name" value="GPCR_Rhodpsn_7TM"/>
</dbReference>
<evidence type="ECO:0000256" key="4">
    <source>
        <dbReference type="ARBA" id="ARBA00022989"/>
    </source>
</evidence>
<evidence type="ECO:0000256" key="9">
    <source>
        <dbReference type="ARBA" id="ARBA00023170"/>
    </source>
</evidence>
<keyword evidence="5 13" id="KW-0297">G-protein coupled receptor</keyword>
<dbReference type="InterPro" id="IPR000276">
    <property type="entry name" value="GPCR_Rhodpsn"/>
</dbReference>
<feature type="transmembrane region" description="Helical" evidence="14">
    <location>
        <begin position="211"/>
        <end position="242"/>
    </location>
</feature>
<keyword evidence="7" id="KW-0564">Palmitate</keyword>
<dbReference type="GO" id="GO:0007218">
    <property type="term" value="P:neuropeptide signaling pathway"/>
    <property type="evidence" value="ECO:0007669"/>
    <property type="project" value="TreeGrafter"/>
</dbReference>
<dbReference type="PROSITE" id="PS00237">
    <property type="entry name" value="G_PROTEIN_RECEP_F1_1"/>
    <property type="match status" value="1"/>
</dbReference>
<organism evidence="16 17">
    <name type="scientific">Clupea harengus</name>
    <name type="common">Atlantic herring</name>
    <dbReference type="NCBI Taxonomy" id="7950"/>
    <lineage>
        <taxon>Eukaryota</taxon>
        <taxon>Metazoa</taxon>
        <taxon>Chordata</taxon>
        <taxon>Craniata</taxon>
        <taxon>Vertebrata</taxon>
        <taxon>Euteleostomi</taxon>
        <taxon>Actinopterygii</taxon>
        <taxon>Neopterygii</taxon>
        <taxon>Teleostei</taxon>
        <taxon>Clupei</taxon>
        <taxon>Clupeiformes</taxon>
        <taxon>Clupeoidei</taxon>
        <taxon>Clupeidae</taxon>
        <taxon>Clupea</taxon>
    </lineage>
</organism>
<dbReference type="PRINTS" id="PR00237">
    <property type="entry name" value="GPCRRHODOPSN"/>
</dbReference>
<evidence type="ECO:0000256" key="2">
    <source>
        <dbReference type="ARBA" id="ARBA00022475"/>
    </source>
</evidence>
<dbReference type="GO" id="GO:0038046">
    <property type="term" value="F:G protein-coupled enkephalin receptor activity"/>
    <property type="evidence" value="ECO:0007669"/>
    <property type="project" value="Ensembl"/>
</dbReference>
<dbReference type="Proteomes" id="UP000515152">
    <property type="component" value="Chromosome 19"/>
</dbReference>
<feature type="transmembrane region" description="Helical" evidence="14">
    <location>
        <begin position="89"/>
        <end position="107"/>
    </location>
</feature>
<evidence type="ECO:0000256" key="13">
    <source>
        <dbReference type="RuleBase" id="RU000688"/>
    </source>
</evidence>
<dbReference type="PANTHER" id="PTHR24229:SF2">
    <property type="entry name" value="DELTA-TYPE OPIOID RECEPTOR"/>
    <property type="match status" value="1"/>
</dbReference>
<proteinExistence type="inferred from homology"/>
<evidence type="ECO:0000313" key="17">
    <source>
        <dbReference type="RefSeq" id="XP_012686908.1"/>
    </source>
</evidence>
<feature type="transmembrane region" description="Helical" evidence="14">
    <location>
        <begin position="49"/>
        <end position="77"/>
    </location>
</feature>
<evidence type="ECO:0000256" key="10">
    <source>
        <dbReference type="ARBA" id="ARBA00023180"/>
    </source>
</evidence>
<dbReference type="PANTHER" id="PTHR24229">
    <property type="entry name" value="NEUROPEPTIDES RECEPTOR"/>
    <property type="match status" value="1"/>
</dbReference>
<evidence type="ECO:0000256" key="7">
    <source>
        <dbReference type="ARBA" id="ARBA00023139"/>
    </source>
</evidence>
<keyword evidence="2" id="KW-1003">Cell membrane</keyword>
<dbReference type="KEGG" id="char:105903674"/>
<evidence type="ECO:0000259" key="15">
    <source>
        <dbReference type="PROSITE" id="PS50262"/>
    </source>
</evidence>
<evidence type="ECO:0000256" key="8">
    <source>
        <dbReference type="ARBA" id="ARBA00023157"/>
    </source>
</evidence>
<dbReference type="CDD" id="cd15089">
    <property type="entry name" value="7tmA_Delta_opioid_R"/>
    <property type="match status" value="1"/>
</dbReference>
<evidence type="ECO:0000256" key="12">
    <source>
        <dbReference type="ARBA" id="ARBA00023288"/>
    </source>
</evidence>
<evidence type="ECO:0000313" key="16">
    <source>
        <dbReference type="Proteomes" id="UP000515152"/>
    </source>
</evidence>
<feature type="transmembrane region" description="Helical" evidence="14">
    <location>
        <begin position="168"/>
        <end position="191"/>
    </location>
</feature>
<dbReference type="AlphaFoldDB" id="A0A6P3W1G2"/>
<dbReference type="PROSITE" id="PS50262">
    <property type="entry name" value="G_PROTEIN_RECEP_F1_2"/>
    <property type="match status" value="1"/>
</dbReference>
<dbReference type="GO" id="GO:0043005">
    <property type="term" value="C:neuron projection"/>
    <property type="evidence" value="ECO:0007669"/>
    <property type="project" value="TreeGrafter"/>
</dbReference>
<name>A0A6P3W1G2_CLUHA</name>
<evidence type="ECO:0000256" key="14">
    <source>
        <dbReference type="SAM" id="Phobius"/>
    </source>
</evidence>
<reference evidence="17" key="1">
    <citation type="submission" date="2025-08" db="UniProtKB">
        <authorList>
            <consortium name="RefSeq"/>
        </authorList>
    </citation>
    <scope>IDENTIFICATION</scope>
</reference>
<feature type="transmembrane region" description="Helical" evidence="14">
    <location>
        <begin position="299"/>
        <end position="325"/>
    </location>
</feature>
<dbReference type="SUPFAM" id="SSF81321">
    <property type="entry name" value="Family A G protein-coupled receptor-like"/>
    <property type="match status" value="1"/>
</dbReference>
<keyword evidence="8" id="KW-1015">Disulfide bond</keyword>
<sequence length="374" mass="41770">MEPSTAPGADLSDLYSVIPFNVTFPDDTMGFVPVGNYTEPSPTRSPVGIIIAISITALYSVICVVGLLGNILVMYGVVRYTKMKTATNIYIFNLALADALATSTLPFQSAKYLMNTWPFGEPLCKVVIAIDYYNMFTSIFTLTMMSVDRYIAVCHPVRALGFRTPVNAKIINVCIWMLSSAVGVPIMVMAVTKVTDNGRIVCTLKFPDPDWYWDTVTKICVFIFAFVVPVLVITICYGLMILRLRGVRLLSGSKEKDRNMRRITRMVLVVVAAFIICWTPIHIFIIVKTLVDIDQRNPFVIASWHLCIALGYTNSSLNPVLYAFLDENFKRCFRDFCLPFRTRVQSNSQSRALNANTREPVSVCAPSEAGKKPV</sequence>
<keyword evidence="9 13" id="KW-0675">Receptor</keyword>
<dbReference type="GO" id="GO:0005886">
    <property type="term" value="C:plasma membrane"/>
    <property type="evidence" value="ECO:0007669"/>
    <property type="project" value="UniProtKB-SubCell"/>
</dbReference>
<keyword evidence="11 13" id="KW-0807">Transducer</keyword>
<dbReference type="Gene3D" id="1.20.1070.10">
    <property type="entry name" value="Rhodopsin 7-helix transmembrane proteins"/>
    <property type="match status" value="1"/>
</dbReference>
<dbReference type="RefSeq" id="XP_012686908.1">
    <property type="nucleotide sequence ID" value="XM_012831454.2"/>
</dbReference>
<comment type="similarity">
    <text evidence="13">Belongs to the G-protein coupled receptor 1 family.</text>
</comment>